<gene>
    <name evidence="1" type="ORF">EVAR_79775_1</name>
</gene>
<evidence type="ECO:0000313" key="2">
    <source>
        <dbReference type="Proteomes" id="UP000299102"/>
    </source>
</evidence>
<comment type="caution">
    <text evidence="1">The sequence shown here is derived from an EMBL/GenBank/DDBJ whole genome shotgun (WGS) entry which is preliminary data.</text>
</comment>
<sequence length="116" mass="12968">MGEGLLQGCTFFPVLCYFSPVWTCCSFYFILPPYNGPASGSFTLWATPKCRYFGPSLAPLGRLSIFMAGRARAAAAGVHQRPLSFVVRRRFRDFFIRPEPARALPASEPLHEYGVE</sequence>
<proteinExistence type="predicted"/>
<dbReference type="Proteomes" id="UP000299102">
    <property type="component" value="Unassembled WGS sequence"/>
</dbReference>
<accession>A0A4C1TC05</accession>
<keyword evidence="2" id="KW-1185">Reference proteome</keyword>
<name>A0A4C1TC05_EUMVA</name>
<evidence type="ECO:0000313" key="1">
    <source>
        <dbReference type="EMBL" id="GBP11120.1"/>
    </source>
</evidence>
<reference evidence="1 2" key="1">
    <citation type="journal article" date="2019" name="Commun. Biol.">
        <title>The bagworm genome reveals a unique fibroin gene that provides high tensile strength.</title>
        <authorList>
            <person name="Kono N."/>
            <person name="Nakamura H."/>
            <person name="Ohtoshi R."/>
            <person name="Tomita M."/>
            <person name="Numata K."/>
            <person name="Arakawa K."/>
        </authorList>
    </citation>
    <scope>NUCLEOTIDE SEQUENCE [LARGE SCALE GENOMIC DNA]</scope>
</reference>
<protein>
    <submittedName>
        <fullName evidence="1">Uncharacterized protein</fullName>
    </submittedName>
</protein>
<dbReference type="EMBL" id="BGZK01000044">
    <property type="protein sequence ID" value="GBP11120.1"/>
    <property type="molecule type" value="Genomic_DNA"/>
</dbReference>
<dbReference type="AlphaFoldDB" id="A0A4C1TC05"/>
<organism evidence="1 2">
    <name type="scientific">Eumeta variegata</name>
    <name type="common">Bagworm moth</name>
    <name type="synonym">Eumeta japonica</name>
    <dbReference type="NCBI Taxonomy" id="151549"/>
    <lineage>
        <taxon>Eukaryota</taxon>
        <taxon>Metazoa</taxon>
        <taxon>Ecdysozoa</taxon>
        <taxon>Arthropoda</taxon>
        <taxon>Hexapoda</taxon>
        <taxon>Insecta</taxon>
        <taxon>Pterygota</taxon>
        <taxon>Neoptera</taxon>
        <taxon>Endopterygota</taxon>
        <taxon>Lepidoptera</taxon>
        <taxon>Glossata</taxon>
        <taxon>Ditrysia</taxon>
        <taxon>Tineoidea</taxon>
        <taxon>Psychidae</taxon>
        <taxon>Oiketicinae</taxon>
        <taxon>Eumeta</taxon>
    </lineage>
</organism>